<dbReference type="PANTHER" id="PTHR37539:SF1">
    <property type="entry name" value="ER-BOUND OXYGENASE MPAB_MPAB'_RUBBER OXYGENASE CATALYTIC DOMAIN-CONTAINING PROTEIN"/>
    <property type="match status" value="1"/>
</dbReference>
<evidence type="ECO:0000259" key="3">
    <source>
        <dbReference type="Pfam" id="PF09995"/>
    </source>
</evidence>
<feature type="transmembrane region" description="Helical" evidence="2">
    <location>
        <begin position="356"/>
        <end position="380"/>
    </location>
</feature>
<feature type="domain" description="ER-bound oxygenase mpaB/mpaB'/Rubber oxygenase catalytic" evidence="3">
    <location>
        <begin position="138"/>
        <end position="363"/>
    </location>
</feature>
<keyword evidence="2" id="KW-0472">Membrane</keyword>
<dbReference type="EMBL" id="HBIR01011342">
    <property type="protein sequence ID" value="CAE0535235.1"/>
    <property type="molecule type" value="Transcribed_RNA"/>
</dbReference>
<keyword evidence="2" id="KW-1133">Transmembrane helix</keyword>
<dbReference type="PANTHER" id="PTHR37539">
    <property type="entry name" value="SECRETED PROTEIN-RELATED"/>
    <property type="match status" value="1"/>
</dbReference>
<dbReference type="InterPro" id="IPR018713">
    <property type="entry name" value="MPAB/Lcp_cat_dom"/>
</dbReference>
<evidence type="ECO:0000256" key="1">
    <source>
        <dbReference type="SAM" id="MobiDB-lite"/>
    </source>
</evidence>
<feature type="region of interest" description="Disordered" evidence="1">
    <location>
        <begin position="405"/>
        <end position="425"/>
    </location>
</feature>
<gene>
    <name evidence="4" type="ORF">EHUX00137_LOCUS8182</name>
</gene>
<reference evidence="4" key="1">
    <citation type="submission" date="2021-01" db="EMBL/GenBank/DDBJ databases">
        <authorList>
            <person name="Corre E."/>
            <person name="Pelletier E."/>
            <person name="Niang G."/>
            <person name="Scheremetjew M."/>
            <person name="Finn R."/>
            <person name="Kale V."/>
            <person name="Holt S."/>
            <person name="Cochrane G."/>
            <person name="Meng A."/>
            <person name="Brown T."/>
            <person name="Cohen L."/>
        </authorList>
    </citation>
    <scope>NUCLEOTIDE SEQUENCE</scope>
    <source>
        <strain evidence="4">379</strain>
    </source>
</reference>
<evidence type="ECO:0000313" key="4">
    <source>
        <dbReference type="EMBL" id="CAE0535235.1"/>
    </source>
</evidence>
<dbReference type="InterPro" id="IPR037473">
    <property type="entry name" value="Lcp-like"/>
</dbReference>
<dbReference type="AlphaFoldDB" id="A0A7S3RU69"/>
<evidence type="ECO:0000256" key="2">
    <source>
        <dbReference type="SAM" id="Phobius"/>
    </source>
</evidence>
<sequence>MSLYSADLTRPYCPVLDSRRIRSSGGPVIRKFGQDFEWSELHTESSALEPLRQVGDPEMDALLEELQPRPSDDVYSLIVSKAAEDSESAAARFLAEAGTVPEWVDWELIERGALTFVRLLPLASVVLFNASLVGGFSAPKITKVLDASGYLTAEQPRAVMRRLFETGRLLIDCCAEQGALRPGREGWRSAVRVRALHARVRRRLLLRGASGGEAWDCARDGVPINQEDQAVTLLAFSYNVLAGLELIRGGPVPEEEERAYLHLWRWVGRLLGLRDELNPCRAGMPLAKATLESIVLHLLHPDALSVRVAHHLLRAPRSSDAAFERSASMTRLLVGDELGDALELPWSLPGRRRARWALLVLRAYGALCGSTLFGGPLCWLHRSLMRAVQRAEGVETFVGRRPELQSASRCGGGGGSSSASHSTSASGGEVSLARRVYSIVRVWGL</sequence>
<accession>A0A7S3RU69</accession>
<proteinExistence type="predicted"/>
<keyword evidence="2" id="KW-0812">Transmembrane</keyword>
<dbReference type="GO" id="GO:0016491">
    <property type="term" value="F:oxidoreductase activity"/>
    <property type="evidence" value="ECO:0007669"/>
    <property type="project" value="InterPro"/>
</dbReference>
<name>A0A7S3RU69_EMIHU</name>
<protein>
    <recommendedName>
        <fullName evidence="3">ER-bound oxygenase mpaB/mpaB'/Rubber oxygenase catalytic domain-containing protein</fullName>
    </recommendedName>
</protein>
<dbReference type="Pfam" id="PF09995">
    <property type="entry name" value="MPAB_Lcp_cat"/>
    <property type="match status" value="1"/>
</dbReference>
<organism evidence="4">
    <name type="scientific">Emiliania huxleyi</name>
    <name type="common">Coccolithophore</name>
    <name type="synonym">Pontosphaera huxleyi</name>
    <dbReference type="NCBI Taxonomy" id="2903"/>
    <lineage>
        <taxon>Eukaryota</taxon>
        <taxon>Haptista</taxon>
        <taxon>Haptophyta</taxon>
        <taxon>Prymnesiophyceae</taxon>
        <taxon>Isochrysidales</taxon>
        <taxon>Noelaerhabdaceae</taxon>
        <taxon>Emiliania</taxon>
    </lineage>
</organism>